<evidence type="ECO:0000313" key="3">
    <source>
        <dbReference type="Proteomes" id="UP001499854"/>
    </source>
</evidence>
<feature type="region of interest" description="Disordered" evidence="1">
    <location>
        <begin position="44"/>
        <end position="75"/>
    </location>
</feature>
<evidence type="ECO:0000313" key="2">
    <source>
        <dbReference type="EMBL" id="GAA1954708.1"/>
    </source>
</evidence>
<comment type="caution">
    <text evidence="2">The sequence shown here is derived from an EMBL/GenBank/DDBJ whole genome shotgun (WGS) entry which is preliminary data.</text>
</comment>
<evidence type="ECO:0000256" key="1">
    <source>
        <dbReference type="SAM" id="MobiDB-lite"/>
    </source>
</evidence>
<evidence type="ECO:0008006" key="4">
    <source>
        <dbReference type="Google" id="ProtNLM"/>
    </source>
</evidence>
<gene>
    <name evidence="2" type="ORF">GCM10009838_07790</name>
</gene>
<feature type="compositionally biased region" description="Basic and acidic residues" evidence="1">
    <location>
        <begin position="48"/>
        <end position="63"/>
    </location>
</feature>
<dbReference type="Proteomes" id="UP001499854">
    <property type="component" value="Unassembled WGS sequence"/>
</dbReference>
<dbReference type="EMBL" id="BAAAQM010000003">
    <property type="protein sequence ID" value="GAA1954708.1"/>
    <property type="molecule type" value="Genomic_DNA"/>
</dbReference>
<proteinExistence type="predicted"/>
<feature type="region of interest" description="Disordered" evidence="1">
    <location>
        <begin position="89"/>
        <end position="128"/>
    </location>
</feature>
<organism evidence="2 3">
    <name type="scientific">Catenulispora subtropica</name>
    <dbReference type="NCBI Taxonomy" id="450798"/>
    <lineage>
        <taxon>Bacteria</taxon>
        <taxon>Bacillati</taxon>
        <taxon>Actinomycetota</taxon>
        <taxon>Actinomycetes</taxon>
        <taxon>Catenulisporales</taxon>
        <taxon>Catenulisporaceae</taxon>
        <taxon>Catenulispora</taxon>
    </lineage>
</organism>
<accession>A0ABP5BZY8</accession>
<protein>
    <recommendedName>
        <fullName evidence="4">C2H2-type domain-containing protein</fullName>
    </recommendedName>
</protein>
<dbReference type="RefSeq" id="WP_344655512.1">
    <property type="nucleotide sequence ID" value="NZ_BAAAQM010000003.1"/>
</dbReference>
<keyword evidence="3" id="KW-1185">Reference proteome</keyword>
<name>A0ABP5BZY8_9ACTN</name>
<reference evidence="3" key="1">
    <citation type="journal article" date="2019" name="Int. J. Syst. Evol. Microbiol.">
        <title>The Global Catalogue of Microorganisms (GCM) 10K type strain sequencing project: providing services to taxonomists for standard genome sequencing and annotation.</title>
        <authorList>
            <consortium name="The Broad Institute Genomics Platform"/>
            <consortium name="The Broad Institute Genome Sequencing Center for Infectious Disease"/>
            <person name="Wu L."/>
            <person name="Ma J."/>
        </authorList>
    </citation>
    <scope>NUCLEOTIDE SEQUENCE [LARGE SCALE GENOMIC DNA]</scope>
    <source>
        <strain evidence="3">JCM 16013</strain>
    </source>
</reference>
<sequence length="128" mass="14240">MKPDKTQTPLRVSTQPLYLIDLAGDRPMLACPECRTWLVVADGMLPPHRSDHRPDQPQRDKTAPRRPRCGASRRPVVLDLSPSSWARESAIGARDAGMRRGNRVFADPRSESSPQPPVPVPVFRPAKS</sequence>